<evidence type="ECO:0000313" key="2">
    <source>
        <dbReference type="EMBL" id="SUB74850.1"/>
    </source>
</evidence>
<evidence type="ECO:0000256" key="1">
    <source>
        <dbReference type="SAM" id="Phobius"/>
    </source>
</evidence>
<accession>A0A379DAM5</accession>
<keyword evidence="1" id="KW-1133">Transmembrane helix</keyword>
<sequence length="30" mass="3349">MNTIANILPTIFMILMAGLVVYVISKIIKK</sequence>
<protein>
    <submittedName>
        <fullName evidence="2">Uncharacterized protein</fullName>
    </submittedName>
</protein>
<reference evidence="2 3" key="1">
    <citation type="submission" date="2018-06" db="EMBL/GenBank/DDBJ databases">
        <authorList>
            <consortium name="Pathogen Informatics"/>
            <person name="Doyle S."/>
        </authorList>
    </citation>
    <scope>NUCLEOTIDE SEQUENCE [LARGE SCALE GENOMIC DNA]</scope>
    <source>
        <strain evidence="2 3">NCTC11088</strain>
    </source>
</reference>
<feature type="transmembrane region" description="Helical" evidence="1">
    <location>
        <begin position="6"/>
        <end position="24"/>
    </location>
</feature>
<gene>
    <name evidence="2" type="ORF">NCTC11088_00612</name>
</gene>
<keyword evidence="1" id="KW-0812">Transmembrane</keyword>
<evidence type="ECO:0000313" key="3">
    <source>
        <dbReference type="Proteomes" id="UP000254777"/>
    </source>
</evidence>
<keyword evidence="1" id="KW-0472">Membrane</keyword>
<proteinExistence type="predicted"/>
<organism evidence="2 3">
    <name type="scientific">Peptoniphilus indolicus</name>
    <dbReference type="NCBI Taxonomy" id="33030"/>
    <lineage>
        <taxon>Bacteria</taxon>
        <taxon>Bacillati</taxon>
        <taxon>Bacillota</taxon>
        <taxon>Tissierellia</taxon>
        <taxon>Tissierellales</taxon>
        <taxon>Peptoniphilaceae</taxon>
        <taxon>Peptoniphilus</taxon>
    </lineage>
</organism>
<name>A0A379DAM5_9FIRM</name>
<dbReference type="EMBL" id="UGTH01000001">
    <property type="protein sequence ID" value="SUB74850.1"/>
    <property type="molecule type" value="Genomic_DNA"/>
</dbReference>
<dbReference type="AlphaFoldDB" id="A0A379DAM5"/>
<dbReference type="Proteomes" id="UP000254777">
    <property type="component" value="Unassembled WGS sequence"/>
</dbReference>